<keyword evidence="3" id="KW-1185">Reference proteome</keyword>
<accession>A0A2H9ZXZ3</accession>
<evidence type="ECO:0000256" key="1">
    <source>
        <dbReference type="SAM" id="MobiDB-lite"/>
    </source>
</evidence>
<feature type="compositionally biased region" description="Basic and acidic residues" evidence="1">
    <location>
        <begin position="96"/>
        <end position="110"/>
    </location>
</feature>
<proteinExistence type="predicted"/>
<dbReference type="EMBL" id="KZ452945">
    <property type="protein sequence ID" value="PKA48178.1"/>
    <property type="molecule type" value="Genomic_DNA"/>
</dbReference>
<protein>
    <submittedName>
        <fullName evidence="2">Uncharacterized protein</fullName>
    </submittedName>
</protein>
<sequence>MREQRQQKWPEQTSIGEVTHGNVECKGAIGRNEGATPKGCGHEGWGARNLAHARQSRLQARSCETWIRRETGVRPKTKARRTPVGLHAGHTSSDCNQHEVESDSEVATKA</sequence>
<dbReference type="AlphaFoldDB" id="A0A2H9ZXZ3"/>
<reference evidence="2 3" key="1">
    <citation type="journal article" date="2017" name="Nature">
        <title>The Apostasia genome and the evolution of orchids.</title>
        <authorList>
            <person name="Zhang G.Q."/>
            <person name="Liu K.W."/>
            <person name="Li Z."/>
            <person name="Lohaus R."/>
            <person name="Hsiao Y.Y."/>
            <person name="Niu S.C."/>
            <person name="Wang J.Y."/>
            <person name="Lin Y.C."/>
            <person name="Xu Q."/>
            <person name="Chen L.J."/>
            <person name="Yoshida K."/>
            <person name="Fujiwara S."/>
            <person name="Wang Z.W."/>
            <person name="Zhang Y.Q."/>
            <person name="Mitsuda N."/>
            <person name="Wang M."/>
            <person name="Liu G.H."/>
            <person name="Pecoraro L."/>
            <person name="Huang H.X."/>
            <person name="Xiao X.J."/>
            <person name="Lin M."/>
            <person name="Wu X.Y."/>
            <person name="Wu W.L."/>
            <person name="Chen Y.Y."/>
            <person name="Chang S.B."/>
            <person name="Sakamoto S."/>
            <person name="Ohme-Takagi M."/>
            <person name="Yagi M."/>
            <person name="Zeng S.J."/>
            <person name="Shen C.Y."/>
            <person name="Yeh C.M."/>
            <person name="Luo Y.B."/>
            <person name="Tsai W.C."/>
            <person name="Van de Peer Y."/>
            <person name="Liu Z.J."/>
        </authorList>
    </citation>
    <scope>NUCLEOTIDE SEQUENCE [LARGE SCALE GENOMIC DNA]</scope>
    <source>
        <strain evidence="3">cv. Shenzhen</strain>
        <tissue evidence="2">Stem</tissue>
    </source>
</reference>
<organism evidence="2 3">
    <name type="scientific">Apostasia shenzhenica</name>
    <dbReference type="NCBI Taxonomy" id="1088818"/>
    <lineage>
        <taxon>Eukaryota</taxon>
        <taxon>Viridiplantae</taxon>
        <taxon>Streptophyta</taxon>
        <taxon>Embryophyta</taxon>
        <taxon>Tracheophyta</taxon>
        <taxon>Spermatophyta</taxon>
        <taxon>Magnoliopsida</taxon>
        <taxon>Liliopsida</taxon>
        <taxon>Asparagales</taxon>
        <taxon>Orchidaceae</taxon>
        <taxon>Apostasioideae</taxon>
        <taxon>Apostasia</taxon>
    </lineage>
</organism>
<gene>
    <name evidence="2" type="ORF">AXF42_Ash021735</name>
</gene>
<name>A0A2H9ZXZ3_9ASPA</name>
<evidence type="ECO:0000313" key="3">
    <source>
        <dbReference type="Proteomes" id="UP000236161"/>
    </source>
</evidence>
<feature type="region of interest" description="Disordered" evidence="1">
    <location>
        <begin position="73"/>
        <end position="110"/>
    </location>
</feature>
<dbReference type="Proteomes" id="UP000236161">
    <property type="component" value="Unassembled WGS sequence"/>
</dbReference>
<evidence type="ECO:0000313" key="2">
    <source>
        <dbReference type="EMBL" id="PKA48178.1"/>
    </source>
</evidence>